<dbReference type="Pfam" id="PF13180">
    <property type="entry name" value="PDZ_2"/>
    <property type="match status" value="1"/>
</dbReference>
<dbReference type="SUPFAM" id="SSF50156">
    <property type="entry name" value="PDZ domain-like"/>
    <property type="match status" value="1"/>
</dbReference>
<reference evidence="8 9" key="1">
    <citation type="submission" date="2018-08" db="EMBL/GenBank/DDBJ databases">
        <title>A genome reference for cultivated species of the human gut microbiota.</title>
        <authorList>
            <person name="Zou Y."/>
            <person name="Xue W."/>
            <person name="Luo G."/>
        </authorList>
    </citation>
    <scope>NUCLEOTIDE SEQUENCE [LARGE SCALE GENOMIC DNA]</scope>
    <source>
        <strain evidence="8 9">AF15-20</strain>
    </source>
</reference>
<evidence type="ECO:0000313" key="9">
    <source>
        <dbReference type="Proteomes" id="UP000265489"/>
    </source>
</evidence>
<dbReference type="InterPro" id="IPR001478">
    <property type="entry name" value="PDZ"/>
</dbReference>
<evidence type="ECO:0000259" key="7">
    <source>
        <dbReference type="SMART" id="SM00245"/>
    </source>
</evidence>
<accession>A0A395WDB3</accession>
<evidence type="ECO:0000256" key="2">
    <source>
        <dbReference type="ARBA" id="ARBA00022670"/>
    </source>
</evidence>
<dbReference type="SUPFAM" id="SSF52096">
    <property type="entry name" value="ClpP/crotonase"/>
    <property type="match status" value="1"/>
</dbReference>
<evidence type="ECO:0000256" key="4">
    <source>
        <dbReference type="ARBA" id="ARBA00022825"/>
    </source>
</evidence>
<evidence type="ECO:0000256" key="5">
    <source>
        <dbReference type="RuleBase" id="RU004404"/>
    </source>
</evidence>
<evidence type="ECO:0000313" key="8">
    <source>
        <dbReference type="EMBL" id="RGU93727.1"/>
    </source>
</evidence>
<evidence type="ECO:0000256" key="3">
    <source>
        <dbReference type="ARBA" id="ARBA00022801"/>
    </source>
</evidence>
<proteinExistence type="inferred from homology"/>
<dbReference type="Pfam" id="PF01471">
    <property type="entry name" value="PG_binding_1"/>
    <property type="match status" value="1"/>
</dbReference>
<dbReference type="GeneID" id="66578525"/>
<dbReference type="GO" id="GO:0008236">
    <property type="term" value="F:serine-type peptidase activity"/>
    <property type="evidence" value="ECO:0007669"/>
    <property type="project" value="UniProtKB-KW"/>
</dbReference>
<dbReference type="InterPro" id="IPR005151">
    <property type="entry name" value="Tail-specific_protease"/>
</dbReference>
<dbReference type="Gene3D" id="3.90.226.10">
    <property type="entry name" value="2-enoyl-CoA Hydratase, Chain A, domain 1"/>
    <property type="match status" value="1"/>
</dbReference>
<keyword evidence="4 5" id="KW-0720">Serine protease</keyword>
<dbReference type="Gene3D" id="1.10.101.10">
    <property type="entry name" value="PGBD-like superfamily/PGBD"/>
    <property type="match status" value="1"/>
</dbReference>
<dbReference type="EMBL" id="QRYQ01000002">
    <property type="protein sequence ID" value="RGU93727.1"/>
    <property type="molecule type" value="Genomic_DNA"/>
</dbReference>
<dbReference type="GO" id="GO:0007165">
    <property type="term" value="P:signal transduction"/>
    <property type="evidence" value="ECO:0007669"/>
    <property type="project" value="TreeGrafter"/>
</dbReference>
<keyword evidence="2 5" id="KW-0645">Protease</keyword>
<dbReference type="CDD" id="cd07560">
    <property type="entry name" value="Peptidase_S41_CPP"/>
    <property type="match status" value="1"/>
</dbReference>
<dbReference type="InterPro" id="IPR002477">
    <property type="entry name" value="Peptidoglycan-bd-like"/>
</dbReference>
<keyword evidence="3 5" id="KW-0378">Hydrolase</keyword>
<dbReference type="SMART" id="SM00228">
    <property type="entry name" value="PDZ"/>
    <property type="match status" value="1"/>
</dbReference>
<name>A0A395WDB3_9FIRM</name>
<dbReference type="InterPro" id="IPR036366">
    <property type="entry name" value="PGBDSf"/>
</dbReference>
<sequence length="471" mass="52283">MSKKSQKLLIILLCVVCFGAGVSVPVVLNKTTSADSKGREKFDTIYSILNSDWYYSNKVKNLDSKLMEQAITGMTTLDKDIHTNYFNLEQAKAFSSSLEGSNVGLGISFYLNENKNFVVSNVYINSTADKKGLKPNDEIISLDDLKCSENDSDTIIKYIKAHEGKSVKTKYLRDGKEYTTNLIPGTFDSTVVCNIYEGYGEIILSSFSENSGKDFSKALTRLQDAGIKKLVLDLRNNGGGYLNAALEISSSLIPKKSVVFTEKDKNGKVTKQKTKDEFNQVKMDKIVVLQNENTASASEVLIGALKDNLGDKVTTVGTTSYGKGTEQVTVPFSDGTSFKYTIAHWYTPNGTSINKKGFKPDIEVELGEAKTTSYYKFKKKDVIKKDSVDDNAKALQVYLQYLGYNVDRTDTYFSNTSSQGLANFQQDHGLEVTGDCDKTTWDLLVEKVLLKINETPSDDVQRQKAIEEAQK</sequence>
<dbReference type="Proteomes" id="UP000265489">
    <property type="component" value="Unassembled WGS sequence"/>
</dbReference>
<feature type="domain" description="Tail specific protease" evidence="7">
    <location>
        <begin position="175"/>
        <end position="365"/>
    </location>
</feature>
<feature type="domain" description="PDZ" evidence="6">
    <location>
        <begin position="105"/>
        <end position="175"/>
    </location>
</feature>
<dbReference type="InterPro" id="IPR036034">
    <property type="entry name" value="PDZ_sf"/>
</dbReference>
<dbReference type="InterPro" id="IPR029045">
    <property type="entry name" value="ClpP/crotonase-like_dom_sf"/>
</dbReference>
<gene>
    <name evidence="8" type="ORF">DWW32_01560</name>
</gene>
<organism evidence="8 9">
    <name type="scientific">Holdemanella biformis</name>
    <dbReference type="NCBI Taxonomy" id="1735"/>
    <lineage>
        <taxon>Bacteria</taxon>
        <taxon>Bacillati</taxon>
        <taxon>Bacillota</taxon>
        <taxon>Erysipelotrichia</taxon>
        <taxon>Erysipelotrichales</taxon>
        <taxon>Erysipelotrichaceae</taxon>
        <taxon>Holdemanella</taxon>
    </lineage>
</organism>
<dbReference type="AlphaFoldDB" id="A0A395WDB3"/>
<dbReference type="NCBIfam" id="TIGR00225">
    <property type="entry name" value="prc"/>
    <property type="match status" value="1"/>
</dbReference>
<dbReference type="Pfam" id="PF03572">
    <property type="entry name" value="Peptidase_S41"/>
    <property type="match status" value="1"/>
</dbReference>
<dbReference type="PANTHER" id="PTHR32060:SF30">
    <property type="entry name" value="CARBOXY-TERMINAL PROCESSING PROTEASE CTPA"/>
    <property type="match status" value="1"/>
</dbReference>
<dbReference type="GO" id="GO:0030288">
    <property type="term" value="C:outer membrane-bounded periplasmic space"/>
    <property type="evidence" value="ECO:0007669"/>
    <property type="project" value="TreeGrafter"/>
</dbReference>
<evidence type="ECO:0000256" key="1">
    <source>
        <dbReference type="ARBA" id="ARBA00009179"/>
    </source>
</evidence>
<dbReference type="GO" id="GO:0004175">
    <property type="term" value="F:endopeptidase activity"/>
    <property type="evidence" value="ECO:0007669"/>
    <property type="project" value="TreeGrafter"/>
</dbReference>
<comment type="caution">
    <text evidence="8">The sequence shown here is derived from an EMBL/GenBank/DDBJ whole genome shotgun (WGS) entry which is preliminary data.</text>
</comment>
<dbReference type="PANTHER" id="PTHR32060">
    <property type="entry name" value="TAIL-SPECIFIC PROTEASE"/>
    <property type="match status" value="1"/>
</dbReference>
<dbReference type="GO" id="GO:0006508">
    <property type="term" value="P:proteolysis"/>
    <property type="evidence" value="ECO:0007669"/>
    <property type="project" value="UniProtKB-KW"/>
</dbReference>
<dbReference type="InterPro" id="IPR004447">
    <property type="entry name" value="Peptidase_S41A"/>
</dbReference>
<comment type="similarity">
    <text evidence="1 5">Belongs to the peptidase S41A family.</text>
</comment>
<evidence type="ECO:0000259" key="6">
    <source>
        <dbReference type="SMART" id="SM00228"/>
    </source>
</evidence>
<dbReference type="Gene3D" id="2.30.42.10">
    <property type="match status" value="1"/>
</dbReference>
<dbReference type="SMART" id="SM00245">
    <property type="entry name" value="TSPc"/>
    <property type="match status" value="1"/>
</dbReference>
<protein>
    <submittedName>
        <fullName evidence="8">PDZ domain-containing protein</fullName>
    </submittedName>
</protein>
<dbReference type="SUPFAM" id="SSF47090">
    <property type="entry name" value="PGBD-like"/>
    <property type="match status" value="1"/>
</dbReference>
<dbReference type="RefSeq" id="WP_118324519.1">
    <property type="nucleotide sequence ID" value="NZ_DAWEIE010000006.1"/>
</dbReference>
<dbReference type="InterPro" id="IPR036365">
    <property type="entry name" value="PGBD-like_sf"/>
</dbReference>